<proteinExistence type="predicted"/>
<dbReference type="Pfam" id="PF04883">
    <property type="entry name" value="HK97-gp10_like"/>
    <property type="match status" value="1"/>
</dbReference>
<dbReference type="KEGG" id="sga:GALLO_0459"/>
<evidence type="ECO:0008006" key="3">
    <source>
        <dbReference type="Google" id="ProtNLM"/>
    </source>
</evidence>
<dbReference type="EMBL" id="FN597254">
    <property type="protein sequence ID" value="CBI12951.1"/>
    <property type="molecule type" value="Genomic_DNA"/>
</dbReference>
<protein>
    <recommendedName>
        <fullName evidence="3">Phage protein, HK97 gp10 family</fullName>
    </recommendedName>
</protein>
<evidence type="ECO:0000313" key="1">
    <source>
        <dbReference type="EMBL" id="CBI12951.1"/>
    </source>
</evidence>
<dbReference type="RefSeq" id="WP_012961506.1">
    <property type="nucleotide sequence ID" value="NC_013798.1"/>
</dbReference>
<dbReference type="Proteomes" id="UP000001517">
    <property type="component" value="Chromosome"/>
</dbReference>
<accession>A0AA36JWG1</accession>
<dbReference type="AlphaFoldDB" id="A0AA36JWG1"/>
<reference evidence="1 2" key="1">
    <citation type="journal article" date="2010" name="J. Bacteriol.">
        <title>Genome sequence of Streptococcus gallolyticus: insights into its adaptation to the bovine rumen and its ability to cause endocarditis.</title>
        <authorList>
            <person name="Rusniok C."/>
            <person name="Couve E."/>
            <person name="Da Cunha V."/>
            <person name="El Gana R."/>
            <person name="Zidane N."/>
            <person name="Bouchier C."/>
            <person name="Poyart C."/>
            <person name="Leclercq R."/>
            <person name="Trieu-Cuot P."/>
            <person name="Glaser P."/>
        </authorList>
    </citation>
    <scope>NUCLEOTIDE SEQUENCE [LARGE SCALE GENOMIC DNA]</scope>
    <source>
        <strain evidence="1 2">UCN34</strain>
    </source>
</reference>
<dbReference type="InterPro" id="IPR010064">
    <property type="entry name" value="HK97-gp10_tail"/>
</dbReference>
<evidence type="ECO:0000313" key="2">
    <source>
        <dbReference type="Proteomes" id="UP000001517"/>
    </source>
</evidence>
<gene>
    <name evidence="1" type="ordered locus">GALLO_0459</name>
</gene>
<dbReference type="NCBIfam" id="TIGR01725">
    <property type="entry name" value="phge_HK97_gp10"/>
    <property type="match status" value="1"/>
</dbReference>
<organism evidence="1 2">
    <name type="scientific">Streptococcus gallolyticus (strain UCN34)</name>
    <dbReference type="NCBI Taxonomy" id="637909"/>
    <lineage>
        <taxon>Bacteria</taxon>
        <taxon>Bacillati</taxon>
        <taxon>Bacillota</taxon>
        <taxon>Bacilli</taxon>
        <taxon>Lactobacillales</taxon>
        <taxon>Streptococcaceae</taxon>
        <taxon>Streptococcus</taxon>
    </lineage>
</organism>
<sequence length="114" mass="12973">MSIKYSVKGVDRWTKRLRDKSKQAQVATDRQLELSSKRIERGAKTGAPVDTGALKNTIFSVKAGHLTYKVTAPQHYAIYVEKGTRKMRAQPFLKPAIDAEQPKLISNLRKLYER</sequence>
<name>A0AA36JWG1_STRG3</name>